<dbReference type="GO" id="GO:0006357">
    <property type="term" value="P:regulation of transcription by RNA polymerase II"/>
    <property type="evidence" value="ECO:0007669"/>
    <property type="project" value="InterPro"/>
</dbReference>
<accession>A0AAN6Z2F2</accession>
<keyword evidence="1" id="KW-0539">Nucleus</keyword>
<organism evidence="3 4">
    <name type="scientific">Parathielavia appendiculata</name>
    <dbReference type="NCBI Taxonomy" id="2587402"/>
    <lineage>
        <taxon>Eukaryota</taxon>
        <taxon>Fungi</taxon>
        <taxon>Dikarya</taxon>
        <taxon>Ascomycota</taxon>
        <taxon>Pezizomycotina</taxon>
        <taxon>Sordariomycetes</taxon>
        <taxon>Sordariomycetidae</taxon>
        <taxon>Sordariales</taxon>
        <taxon>Chaetomiaceae</taxon>
        <taxon>Parathielavia</taxon>
    </lineage>
</organism>
<reference evidence="3" key="1">
    <citation type="journal article" date="2023" name="Mol. Phylogenet. Evol.">
        <title>Genome-scale phylogeny and comparative genomics of the fungal order Sordariales.</title>
        <authorList>
            <person name="Hensen N."/>
            <person name="Bonometti L."/>
            <person name="Westerberg I."/>
            <person name="Brannstrom I.O."/>
            <person name="Guillou S."/>
            <person name="Cros-Aarteil S."/>
            <person name="Calhoun S."/>
            <person name="Haridas S."/>
            <person name="Kuo A."/>
            <person name="Mondo S."/>
            <person name="Pangilinan J."/>
            <person name="Riley R."/>
            <person name="LaButti K."/>
            <person name="Andreopoulos B."/>
            <person name="Lipzen A."/>
            <person name="Chen C."/>
            <person name="Yan M."/>
            <person name="Daum C."/>
            <person name="Ng V."/>
            <person name="Clum A."/>
            <person name="Steindorff A."/>
            <person name="Ohm R.A."/>
            <person name="Martin F."/>
            <person name="Silar P."/>
            <person name="Natvig D.O."/>
            <person name="Lalanne C."/>
            <person name="Gautier V."/>
            <person name="Ament-Velasquez S.L."/>
            <person name="Kruys A."/>
            <person name="Hutchinson M.I."/>
            <person name="Powell A.J."/>
            <person name="Barry K."/>
            <person name="Miller A.N."/>
            <person name="Grigoriev I.V."/>
            <person name="Debuchy R."/>
            <person name="Gladieux P."/>
            <person name="Hiltunen Thoren M."/>
            <person name="Johannesson H."/>
        </authorList>
    </citation>
    <scope>NUCLEOTIDE SEQUENCE</scope>
    <source>
        <strain evidence="3">CBS 731.68</strain>
    </source>
</reference>
<evidence type="ECO:0000313" key="3">
    <source>
        <dbReference type="EMBL" id="KAK4122512.1"/>
    </source>
</evidence>
<dbReference type="Pfam" id="PF09637">
    <property type="entry name" value="Med18"/>
    <property type="match status" value="1"/>
</dbReference>
<keyword evidence="1" id="KW-0010">Activator</keyword>
<keyword evidence="4" id="KW-1185">Reference proteome</keyword>
<keyword evidence="1" id="KW-0805">Transcription regulation</keyword>
<feature type="region of interest" description="Disordered" evidence="2">
    <location>
        <begin position="94"/>
        <end position="125"/>
    </location>
</feature>
<gene>
    <name evidence="1" type="primary">MED18</name>
    <name evidence="3" type="ORF">N657DRAFT_575335</name>
</gene>
<reference evidence="3" key="2">
    <citation type="submission" date="2023-05" db="EMBL/GenBank/DDBJ databases">
        <authorList>
            <consortium name="Lawrence Berkeley National Laboratory"/>
            <person name="Steindorff A."/>
            <person name="Hensen N."/>
            <person name="Bonometti L."/>
            <person name="Westerberg I."/>
            <person name="Brannstrom I.O."/>
            <person name="Guillou S."/>
            <person name="Cros-Aarteil S."/>
            <person name="Calhoun S."/>
            <person name="Haridas S."/>
            <person name="Kuo A."/>
            <person name="Mondo S."/>
            <person name="Pangilinan J."/>
            <person name="Riley R."/>
            <person name="Labutti K."/>
            <person name="Andreopoulos B."/>
            <person name="Lipzen A."/>
            <person name="Chen C."/>
            <person name="Yanf M."/>
            <person name="Daum C."/>
            <person name="Ng V."/>
            <person name="Clum A."/>
            <person name="Ohm R."/>
            <person name="Martin F."/>
            <person name="Silar P."/>
            <person name="Natvig D."/>
            <person name="Lalanne C."/>
            <person name="Gautier V."/>
            <person name="Ament-Velasquez S.L."/>
            <person name="Kruys A."/>
            <person name="Hutchinson M.I."/>
            <person name="Powell A.J."/>
            <person name="Barry K."/>
            <person name="Miller A.N."/>
            <person name="Grigoriev I.V."/>
            <person name="Debuchy R."/>
            <person name="Gladieux P."/>
            <person name="Thoren M.H."/>
            <person name="Johannesson H."/>
        </authorList>
    </citation>
    <scope>NUCLEOTIDE SEQUENCE</scope>
    <source>
        <strain evidence="3">CBS 731.68</strain>
    </source>
</reference>
<comment type="subunit">
    <text evidence="1">Component of the Mediator complex.</text>
</comment>
<dbReference type="EMBL" id="MU853230">
    <property type="protein sequence ID" value="KAK4122512.1"/>
    <property type="molecule type" value="Genomic_DNA"/>
</dbReference>
<dbReference type="AlphaFoldDB" id="A0AAN6Z2F2"/>
<dbReference type="Gene3D" id="2.40.320.10">
    <property type="entry name" value="Hypothetical Protein Pfu-838710-001"/>
    <property type="match status" value="1"/>
</dbReference>
<dbReference type="InterPro" id="IPR019095">
    <property type="entry name" value="Mediator_Med18"/>
</dbReference>
<proteinExistence type="inferred from homology"/>
<keyword evidence="1" id="KW-0804">Transcription</keyword>
<evidence type="ECO:0000256" key="1">
    <source>
        <dbReference type="RuleBase" id="RU364150"/>
    </source>
</evidence>
<dbReference type="Proteomes" id="UP001302602">
    <property type="component" value="Unassembled WGS sequence"/>
</dbReference>
<dbReference type="GO" id="GO:0003712">
    <property type="term" value="F:transcription coregulator activity"/>
    <property type="evidence" value="ECO:0007669"/>
    <property type="project" value="InterPro"/>
</dbReference>
<sequence length="268" mass="30192">MSYELFMSAIVGDTDAAKARALLGGFTEMRERHQITRVQHYELHDTAAKGLPTIKQIQKERRPTAPQWHELHQILAKQPFILQMRTDITDEAQKKAPNAAAGGEAASNAPAGSDSGQPCALRWTDLPDPQNPQFPFITQRRVLDIADQDAQTILAANKFRATSNIIEESYSWWLNGVEYSLTRMFQLALDADPSAQVPDLASLKPFAPFWILIVRAKIDSLPTASMPTRMKQAQAHLAQARDRLLGIFEFKVFDRRCHDTRIQETRTA</sequence>
<protein>
    <recommendedName>
        <fullName evidence="1">Mediator of RNA polymerase II transcription subunit 18</fullName>
    </recommendedName>
    <alternativeName>
        <fullName evidence="1">Mediator complex subunit 18</fullName>
    </alternativeName>
</protein>
<feature type="compositionally biased region" description="Low complexity" evidence="2">
    <location>
        <begin position="96"/>
        <end position="113"/>
    </location>
</feature>
<name>A0AAN6Z2F2_9PEZI</name>
<comment type="similarity">
    <text evidence="1">Belongs to the Mediator complex subunit 18 family.</text>
</comment>
<comment type="subcellular location">
    <subcellularLocation>
        <location evidence="1">Nucleus</location>
    </subcellularLocation>
</comment>
<comment type="function">
    <text evidence="1">Component of the Mediator complex, a coactivator involved in the regulated transcription of nearly all RNA polymerase II-dependent genes. Mediator functions as a bridge to convey information from gene-specific regulatory proteins to the basal RNA polymerase II transcription machinery. Mediator is recruited to promoters by direct interactions with regulatory proteins and serves as a scaffold for the assembly of a functional preinitiation complex with RNA polymerase II and the general transcription factors.</text>
</comment>
<evidence type="ECO:0000313" key="4">
    <source>
        <dbReference type="Proteomes" id="UP001302602"/>
    </source>
</evidence>
<evidence type="ECO:0000256" key="2">
    <source>
        <dbReference type="SAM" id="MobiDB-lite"/>
    </source>
</evidence>
<comment type="caution">
    <text evidence="3">The sequence shown here is derived from an EMBL/GenBank/DDBJ whole genome shotgun (WGS) entry which is preliminary data.</text>
</comment>
<dbReference type="GO" id="GO:0016592">
    <property type="term" value="C:mediator complex"/>
    <property type="evidence" value="ECO:0007669"/>
    <property type="project" value="InterPro"/>
</dbReference>